<keyword evidence="2" id="KW-0255">Endonuclease</keyword>
<keyword evidence="2" id="KW-0378">Hydrolase</keyword>
<evidence type="ECO:0000313" key="3">
    <source>
        <dbReference type="Proteomes" id="UP001596303"/>
    </source>
</evidence>
<dbReference type="SMART" id="SM00507">
    <property type="entry name" value="HNHc"/>
    <property type="match status" value="1"/>
</dbReference>
<gene>
    <name evidence="2" type="ORF">ACFQDM_07075</name>
</gene>
<evidence type="ECO:0000313" key="2">
    <source>
        <dbReference type="EMBL" id="MFC6197833.1"/>
    </source>
</evidence>
<dbReference type="EMBL" id="JBHSSW010000008">
    <property type="protein sequence ID" value="MFC6197833.1"/>
    <property type="molecule type" value="Genomic_DNA"/>
</dbReference>
<sequence>MLAAGFTCAMCGKTEADTSKLVADHKIPHRNNPALFFDRKNLQALCATCHSSDKQKLERDQYSEIE</sequence>
<accession>A0ABW1S8J4</accession>
<dbReference type="InterPro" id="IPR003615">
    <property type="entry name" value="HNH_nuc"/>
</dbReference>
<organism evidence="2 3">
    <name type="scientific">Ponticaulis profundi</name>
    <dbReference type="NCBI Taxonomy" id="2665222"/>
    <lineage>
        <taxon>Bacteria</taxon>
        <taxon>Pseudomonadati</taxon>
        <taxon>Pseudomonadota</taxon>
        <taxon>Alphaproteobacteria</taxon>
        <taxon>Hyphomonadales</taxon>
        <taxon>Hyphomonadaceae</taxon>
        <taxon>Ponticaulis</taxon>
    </lineage>
</organism>
<feature type="domain" description="HNH nuclease" evidence="1">
    <location>
        <begin position="1"/>
        <end position="51"/>
    </location>
</feature>
<reference evidence="3" key="1">
    <citation type="journal article" date="2019" name="Int. J. Syst. Evol. Microbiol.">
        <title>The Global Catalogue of Microorganisms (GCM) 10K type strain sequencing project: providing services to taxonomists for standard genome sequencing and annotation.</title>
        <authorList>
            <consortium name="The Broad Institute Genomics Platform"/>
            <consortium name="The Broad Institute Genome Sequencing Center for Infectious Disease"/>
            <person name="Wu L."/>
            <person name="Ma J."/>
        </authorList>
    </citation>
    <scope>NUCLEOTIDE SEQUENCE [LARGE SCALE GENOMIC DNA]</scope>
    <source>
        <strain evidence="3">CGMCC-1.15741</strain>
    </source>
</reference>
<dbReference type="Gene3D" id="1.10.30.50">
    <property type="match status" value="1"/>
</dbReference>
<dbReference type="GO" id="GO:0004519">
    <property type="term" value="F:endonuclease activity"/>
    <property type="evidence" value="ECO:0007669"/>
    <property type="project" value="UniProtKB-KW"/>
</dbReference>
<comment type="caution">
    <text evidence="2">The sequence shown here is derived from an EMBL/GenBank/DDBJ whole genome shotgun (WGS) entry which is preliminary data.</text>
</comment>
<keyword evidence="2" id="KW-0540">Nuclease</keyword>
<evidence type="ECO:0000259" key="1">
    <source>
        <dbReference type="SMART" id="SM00507"/>
    </source>
</evidence>
<dbReference type="Proteomes" id="UP001596303">
    <property type="component" value="Unassembled WGS sequence"/>
</dbReference>
<keyword evidence="3" id="KW-1185">Reference proteome</keyword>
<name>A0ABW1S8J4_9PROT</name>
<proteinExistence type="predicted"/>
<dbReference type="RefSeq" id="WP_377377297.1">
    <property type="nucleotide sequence ID" value="NZ_JBHSSW010000008.1"/>
</dbReference>
<dbReference type="Pfam" id="PF01844">
    <property type="entry name" value="HNH"/>
    <property type="match status" value="1"/>
</dbReference>
<protein>
    <submittedName>
        <fullName evidence="2">HNH endonuclease</fullName>
    </submittedName>
</protein>
<dbReference type="CDD" id="cd00085">
    <property type="entry name" value="HNHc"/>
    <property type="match status" value="1"/>
</dbReference>
<dbReference type="InterPro" id="IPR002711">
    <property type="entry name" value="HNH"/>
</dbReference>